<dbReference type="SUPFAM" id="SSF49401">
    <property type="entry name" value="Bacterial adhesins"/>
    <property type="match status" value="1"/>
</dbReference>
<organism evidence="3 4">
    <name type="scientific">Serratia fonticola</name>
    <dbReference type="NCBI Taxonomy" id="47917"/>
    <lineage>
        <taxon>Bacteria</taxon>
        <taxon>Pseudomonadati</taxon>
        <taxon>Pseudomonadota</taxon>
        <taxon>Gammaproteobacteria</taxon>
        <taxon>Enterobacterales</taxon>
        <taxon>Yersiniaceae</taxon>
        <taxon>Serratia</taxon>
    </lineage>
</organism>
<evidence type="ECO:0000313" key="4">
    <source>
        <dbReference type="Proteomes" id="UP000503464"/>
    </source>
</evidence>
<feature type="domain" description="Fimbrial-type adhesion" evidence="2">
    <location>
        <begin position="36"/>
        <end position="172"/>
    </location>
</feature>
<evidence type="ECO:0000259" key="2">
    <source>
        <dbReference type="Pfam" id="PF00419"/>
    </source>
</evidence>
<feature type="chain" id="PRO_5041947719" evidence="1">
    <location>
        <begin position="31"/>
        <end position="172"/>
    </location>
</feature>
<keyword evidence="1" id="KW-0732">Signal</keyword>
<dbReference type="Pfam" id="PF00419">
    <property type="entry name" value="Fimbrial"/>
    <property type="match status" value="1"/>
</dbReference>
<evidence type="ECO:0000313" key="3">
    <source>
        <dbReference type="EMBL" id="QKJ61541.2"/>
    </source>
</evidence>
<dbReference type="RefSeq" id="WP_259526235.1">
    <property type="nucleotide sequence ID" value="NZ_CP054160.3"/>
</dbReference>
<dbReference type="AlphaFoldDB" id="A0AAE7EN72"/>
<dbReference type="InterPro" id="IPR000259">
    <property type="entry name" value="Adhesion_dom_fimbrial"/>
</dbReference>
<feature type="signal peptide" evidence="1">
    <location>
        <begin position="1"/>
        <end position="30"/>
    </location>
</feature>
<gene>
    <name evidence="3" type="ORF">G9399_21995</name>
</gene>
<dbReference type="Gene3D" id="2.60.40.1090">
    <property type="entry name" value="Fimbrial-type adhesion domain"/>
    <property type="match status" value="1"/>
</dbReference>
<name>A0AAE7EN72_SERFO</name>
<reference evidence="4" key="1">
    <citation type="submission" date="2020-03" db="EMBL/GenBank/DDBJ databases">
        <title>Genome sequences of seven Enterobacteriaceae strains isolated from Canadian wastewater treatment facilities.</title>
        <authorList>
            <person name="Huang H."/>
            <person name="Chmara J.T."/>
            <person name="Duceppe M.-O."/>
        </authorList>
    </citation>
    <scope>NUCLEOTIDE SEQUENCE [LARGE SCALE GENOMIC DNA]</scope>
    <source>
        <strain evidence="4">Biosolid 3</strain>
    </source>
</reference>
<sequence>MRLPLSVPRQVGAMCLLMTTLGMTLPQAQANTAELNLTLTIILAPECTLNNNQQQVVNFGDVLLTRIDGNNYKRSVPLSLACTNLSKNDLRMTLQGDATSFSSNGALKTSNDKLGVAFYVNNTRQAINQPFAINYTTLPTLEVAPVKDTAASYLDTDGGYFSAFATLKVDYQ</sequence>
<protein>
    <submittedName>
        <fullName evidence="3">Fimbrial protein</fullName>
    </submittedName>
</protein>
<dbReference type="GO" id="GO:0009289">
    <property type="term" value="C:pilus"/>
    <property type="evidence" value="ECO:0007669"/>
    <property type="project" value="InterPro"/>
</dbReference>
<dbReference type="InterPro" id="IPR036937">
    <property type="entry name" value="Adhesion_dom_fimbrial_sf"/>
</dbReference>
<dbReference type="GO" id="GO:0007155">
    <property type="term" value="P:cell adhesion"/>
    <property type="evidence" value="ECO:0007669"/>
    <property type="project" value="InterPro"/>
</dbReference>
<accession>A0AAE7EN72</accession>
<dbReference type="InterPro" id="IPR008966">
    <property type="entry name" value="Adhesion_dom_sf"/>
</dbReference>
<proteinExistence type="predicted"/>
<dbReference type="EMBL" id="CP054160">
    <property type="protein sequence ID" value="QKJ61541.2"/>
    <property type="molecule type" value="Genomic_DNA"/>
</dbReference>
<evidence type="ECO:0000256" key="1">
    <source>
        <dbReference type="SAM" id="SignalP"/>
    </source>
</evidence>
<dbReference type="Proteomes" id="UP000503464">
    <property type="component" value="Chromosome"/>
</dbReference>